<accession>A0ABV4CQF6</accession>
<evidence type="ECO:0000313" key="2">
    <source>
        <dbReference type="Proteomes" id="UP001564626"/>
    </source>
</evidence>
<protein>
    <submittedName>
        <fullName evidence="1">DUF371 domain-containing protein</fullName>
    </submittedName>
</protein>
<gene>
    <name evidence="1" type="ORF">AB8O55_28270</name>
</gene>
<keyword evidence="2" id="KW-1185">Reference proteome</keyword>
<dbReference type="Pfam" id="PF04027">
    <property type="entry name" value="DUF371"/>
    <property type="match status" value="1"/>
</dbReference>
<dbReference type="Gene3D" id="2.60.120.630">
    <property type="entry name" value="mth639 domain like"/>
    <property type="match status" value="1"/>
</dbReference>
<comment type="caution">
    <text evidence="1">The sequence shown here is derived from an EMBL/GenBank/DDBJ whole genome shotgun (WGS) entry which is preliminary data.</text>
</comment>
<name>A0ABV4CQF6_9PSEU</name>
<dbReference type="EMBL" id="JBGEHV010000088">
    <property type="protein sequence ID" value="MEY8043325.1"/>
    <property type="molecule type" value="Genomic_DNA"/>
</dbReference>
<evidence type="ECO:0000313" key="1">
    <source>
        <dbReference type="EMBL" id="MEY8043325.1"/>
    </source>
</evidence>
<dbReference type="InterPro" id="IPR007171">
    <property type="entry name" value="DUF371"/>
</dbReference>
<dbReference type="PANTHER" id="PTHR40696:SF1">
    <property type="entry name" value="DUF371 DOMAIN-CONTAINING PROTEIN"/>
    <property type="match status" value="1"/>
</dbReference>
<organism evidence="1 2">
    <name type="scientific">Saccharopolyspora cebuensis</name>
    <dbReference type="NCBI Taxonomy" id="418759"/>
    <lineage>
        <taxon>Bacteria</taxon>
        <taxon>Bacillati</taxon>
        <taxon>Actinomycetota</taxon>
        <taxon>Actinomycetes</taxon>
        <taxon>Pseudonocardiales</taxon>
        <taxon>Pseudonocardiaceae</taxon>
        <taxon>Saccharopolyspora</taxon>
    </lineage>
</organism>
<reference evidence="1 2" key="1">
    <citation type="submission" date="2024-08" db="EMBL/GenBank/DDBJ databases">
        <title>Genome mining of Saccharopolyspora cebuensis PGLac3 from Nigerian medicinal plant.</title>
        <authorList>
            <person name="Ezeobiora C.E."/>
            <person name="Igbokwe N.H."/>
            <person name="Amin D.H."/>
            <person name="Mendie U.E."/>
        </authorList>
    </citation>
    <scope>NUCLEOTIDE SEQUENCE [LARGE SCALE GENOMIC DNA]</scope>
    <source>
        <strain evidence="1 2">PGLac3</strain>
    </source>
</reference>
<proteinExistence type="predicted"/>
<dbReference type="RefSeq" id="WP_345358159.1">
    <property type="nucleotide sequence ID" value="NZ_BAABII010000003.1"/>
</dbReference>
<dbReference type="PANTHER" id="PTHR40696">
    <property type="entry name" value="DUF371 FAMILY PROTEIN"/>
    <property type="match status" value="1"/>
</dbReference>
<sequence length="365" mass="38087">MPAELLRLRARGHHDVRATHGKTLEFTTDAEITARATCVLGVGTTAAPAHPVAGPVRIEIRCGALSTEFRALAHSGWRPGGTAIVRRSAERLPTTFATDAGLAASALPRDLVELLADPAAEIDVAVRRDPDAAPALIRYHAGPGADPRLTAELAAADEVISADPIAEQAVRDHAPEHRAPAPGRTLVVTGVDPTTPLPADAPEHVELLGVPTELAVAAAAPTPAPVVLAGAVDRRTLPDLLRTHHAARIVLRTTAAELPKLLNQARRLLGTRTAVLAPTAPGRAERPRRAPVEDAEPGGGALVCCLEPVATATSTAEHPDARWPALLESLLDQDVSPKTLAAALAAQPGWTRRLAYDAVLALKKG</sequence>
<dbReference type="Proteomes" id="UP001564626">
    <property type="component" value="Unassembled WGS sequence"/>
</dbReference>
<dbReference type="InterPro" id="IPR023131">
    <property type="entry name" value="Mth639-like_dom_sf"/>
</dbReference>